<sequence length="50" mass="5122">MRTGTAPRPMAALRNPAIGALRLAGCDNIAAGLRKHGRDSARPLAPLGST</sequence>
<reference evidence="1" key="1">
    <citation type="submission" date="2024-07" db="EMBL/GenBank/DDBJ databases">
        <authorList>
            <person name="Yu S.T."/>
        </authorList>
    </citation>
    <scope>NUCLEOTIDE SEQUENCE</scope>
    <source>
        <strain evidence="1">R39</strain>
    </source>
</reference>
<organism evidence="1">
    <name type="scientific">Streptomyces sp. R39</name>
    <dbReference type="NCBI Taxonomy" id="3238631"/>
    <lineage>
        <taxon>Bacteria</taxon>
        <taxon>Bacillati</taxon>
        <taxon>Actinomycetota</taxon>
        <taxon>Actinomycetes</taxon>
        <taxon>Kitasatosporales</taxon>
        <taxon>Streptomycetaceae</taxon>
        <taxon>Streptomyces</taxon>
    </lineage>
</organism>
<evidence type="ECO:0000313" key="1">
    <source>
        <dbReference type="EMBL" id="XDQ49042.1"/>
    </source>
</evidence>
<accession>A0AB39R3V1</accession>
<name>A0AB39R3V1_9ACTN</name>
<proteinExistence type="predicted"/>
<dbReference type="GeneID" id="301466582"/>
<protein>
    <submittedName>
        <fullName evidence="1">Uncharacterized protein</fullName>
    </submittedName>
</protein>
<dbReference type="EMBL" id="CP163441">
    <property type="protein sequence ID" value="XDQ49042.1"/>
    <property type="molecule type" value="Genomic_DNA"/>
</dbReference>
<dbReference type="AlphaFoldDB" id="A0AB39R3V1"/>
<gene>
    <name evidence="1" type="ORF">AB5J52_46010</name>
</gene>
<dbReference type="RefSeq" id="WP_308401963.1">
    <property type="nucleotide sequence ID" value="NZ_CP163441.1"/>
</dbReference>